<dbReference type="Pfam" id="PF07419">
    <property type="entry name" value="PilM"/>
    <property type="match status" value="1"/>
</dbReference>
<dbReference type="Gene3D" id="3.30.1300.90">
    <property type="entry name" value="PilM protein, N-terminal domain"/>
    <property type="match status" value="1"/>
</dbReference>
<sequence length="146" mass="15747">MTLQWAVLMILIIATGMYAEEQHQTQLASDYATLDSLTRNMWVYRSAAMQYARSNPSFSGTPDDRLLNLPEWFTKSVGVSSYLAAGKAYTYFNGVAPSGLPSSLVDLTKSTSIGVKRSGVLISPMIGITNVVIPPAIPEGATVIVN</sequence>
<organism evidence="1 2">
    <name type="scientific">Pseudomonas spelaei</name>
    <dbReference type="NCBI Taxonomy" id="1055469"/>
    <lineage>
        <taxon>Bacteria</taxon>
        <taxon>Pseudomonadati</taxon>
        <taxon>Pseudomonadota</taxon>
        <taxon>Gammaproteobacteria</taxon>
        <taxon>Pseudomonadales</taxon>
        <taxon>Pseudomonadaceae</taxon>
        <taxon>Pseudomonas</taxon>
    </lineage>
</organism>
<name>A0A6I3WJN6_9PSED</name>
<dbReference type="AlphaFoldDB" id="A0A6I3WJN6"/>
<keyword evidence="2" id="KW-1185">Reference proteome</keyword>
<protein>
    <submittedName>
        <fullName evidence="1">Type IV pilus biogenesis protein PilM</fullName>
    </submittedName>
</protein>
<proteinExistence type="predicted"/>
<gene>
    <name evidence="1" type="primary">pilM</name>
    <name evidence="1" type="ORF">GNF76_26780</name>
</gene>
<evidence type="ECO:0000313" key="2">
    <source>
        <dbReference type="Proteomes" id="UP000438196"/>
    </source>
</evidence>
<dbReference type="OrthoDB" id="9110409at2"/>
<dbReference type="Proteomes" id="UP000438196">
    <property type="component" value="Unassembled WGS sequence"/>
</dbReference>
<dbReference type="InterPro" id="IPR041884">
    <property type="entry name" value="PilM_C-ter"/>
</dbReference>
<dbReference type="RefSeq" id="WP_155586074.1">
    <property type="nucleotide sequence ID" value="NZ_JBHSTH010000018.1"/>
</dbReference>
<dbReference type="InterPro" id="IPR041883">
    <property type="entry name" value="PilM_N-ter"/>
</dbReference>
<comment type="caution">
    <text evidence="1">The sequence shown here is derived from an EMBL/GenBank/DDBJ whole genome shotgun (WGS) entry which is preliminary data.</text>
</comment>
<reference evidence="1 2" key="1">
    <citation type="submission" date="2019-11" db="EMBL/GenBank/DDBJ databases">
        <title>Pseudomonas karstica sp. nov. and Pseudomonas spelaei sp. nov. from karst caves.</title>
        <authorList>
            <person name="Zeman M."/>
        </authorList>
    </citation>
    <scope>NUCLEOTIDE SEQUENCE [LARGE SCALE GENOMIC DNA]</scope>
    <source>
        <strain evidence="1 2">CCM 7893</strain>
    </source>
</reference>
<dbReference type="EMBL" id="WNNK01000035">
    <property type="protein sequence ID" value="MUF07954.1"/>
    <property type="molecule type" value="Genomic_DNA"/>
</dbReference>
<evidence type="ECO:0000313" key="1">
    <source>
        <dbReference type="EMBL" id="MUF07954.1"/>
    </source>
</evidence>
<dbReference type="InterPro" id="IPR009987">
    <property type="entry name" value="IM_PilM"/>
</dbReference>
<accession>A0A6I3WJN6</accession>
<dbReference type="Gene3D" id="6.20.120.30">
    <property type="entry name" value="PilM protein, C-terminal domain"/>
    <property type="match status" value="1"/>
</dbReference>